<feature type="domain" description="Succinylglutamate desuccinylase/Aspartoacylase catalytic" evidence="6">
    <location>
        <begin position="66"/>
        <end position="235"/>
    </location>
</feature>
<keyword evidence="4" id="KW-0862">Zinc</keyword>
<evidence type="ECO:0000313" key="7">
    <source>
        <dbReference type="EMBL" id="POZ80971.1"/>
    </source>
</evidence>
<evidence type="ECO:0000256" key="2">
    <source>
        <dbReference type="ARBA" id="ARBA00022723"/>
    </source>
</evidence>
<dbReference type="SUPFAM" id="SSF53187">
    <property type="entry name" value="Zn-dependent exopeptidases"/>
    <property type="match status" value="1"/>
</dbReference>
<comment type="cofactor">
    <cofactor evidence="1">
        <name>Zn(2+)</name>
        <dbReference type="ChEBI" id="CHEBI:29105"/>
    </cofactor>
</comment>
<evidence type="ECO:0000313" key="8">
    <source>
        <dbReference type="Proteomes" id="UP000238655"/>
    </source>
</evidence>
<sequence length="415" mass="44877">MFRSWNPDPAGDRRTSTRSVPALPRHRTTREETTHDLSTHRDSPAVAGARGCAQPDGARFGNIDHGRSIYFHAGLHADEHPGLLVLQHMLEALHALDRDGRIEGCVTVVPFANPIGLSQRLFGPVVGRFDFENGENFNRNFPALGRAVAQRLREDDASSLKRSEWKRFFRGLLDGGNAMSPAAAMKLELARLAIEHDIVIDLHCDTDAIAHVYASTLQRERAMKVAWWVDAPVVLLEPAGAGGGAFDQSHSGAWGELQRAGLFDGEASGFSATIELRGQSDVNDALASTDATRLLRFAESEGVLSFPDPFDDCAGLASPEAFPLEGAAHVRCPCAGVIVYRRAPGDRIAAGETFAEIVRLDGPEINSRVPVVSPIDGVMVVRQLQKLVRPGQRAALIAGDVPLVGRDPGNLLLDF</sequence>
<evidence type="ECO:0000259" key="6">
    <source>
        <dbReference type="Pfam" id="PF24827"/>
    </source>
</evidence>
<comment type="caution">
    <text evidence="7">The sequence shown here is derived from an EMBL/GenBank/DDBJ whole genome shotgun (WGS) entry which is preliminary data.</text>
</comment>
<evidence type="ECO:0000256" key="3">
    <source>
        <dbReference type="ARBA" id="ARBA00022801"/>
    </source>
</evidence>
<dbReference type="AlphaFoldDB" id="A0A2S5DPE8"/>
<dbReference type="InterPro" id="IPR055438">
    <property type="entry name" value="AstE_AspA_cat"/>
</dbReference>
<gene>
    <name evidence="7" type="ORF">C3743_35565</name>
</gene>
<proteinExistence type="predicted"/>
<dbReference type="GO" id="GO:0046872">
    <property type="term" value="F:metal ion binding"/>
    <property type="evidence" value="ECO:0007669"/>
    <property type="project" value="UniProtKB-KW"/>
</dbReference>
<dbReference type="Pfam" id="PF24827">
    <property type="entry name" value="AstE_AspA_cat"/>
    <property type="match status" value="1"/>
</dbReference>
<dbReference type="PANTHER" id="PTHR37326:SF1">
    <property type="entry name" value="BLL3975 PROTEIN"/>
    <property type="match status" value="1"/>
</dbReference>
<evidence type="ECO:0000256" key="4">
    <source>
        <dbReference type="ARBA" id="ARBA00022833"/>
    </source>
</evidence>
<dbReference type="GO" id="GO:0016788">
    <property type="term" value="F:hydrolase activity, acting on ester bonds"/>
    <property type="evidence" value="ECO:0007669"/>
    <property type="project" value="InterPro"/>
</dbReference>
<dbReference type="Proteomes" id="UP000238655">
    <property type="component" value="Chromosome 3"/>
</dbReference>
<accession>A0A2S5DPE8</accession>
<name>A0A2S5DPE8_9BURK</name>
<reference evidence="7 8" key="1">
    <citation type="submission" date="2018-01" db="EMBL/GenBank/DDBJ databases">
        <title>Successful Treatment of Persistent Burkholderia cepacia Bacteremia with Ceftazidime-Avibactam.</title>
        <authorList>
            <person name="Tamma P."/>
            <person name="Fan Y."/>
            <person name="Bergman Y."/>
            <person name="Sick-Samuels A."/>
            <person name="Hsu A."/>
            <person name="Timp W."/>
            <person name="Simner P."/>
        </authorList>
    </citation>
    <scope>NUCLEOTIDE SEQUENCE [LARGE SCALE GENOMIC DNA]</scope>
    <source>
        <strain evidence="7 8">170816</strain>
    </source>
</reference>
<evidence type="ECO:0000256" key="5">
    <source>
        <dbReference type="SAM" id="MobiDB-lite"/>
    </source>
</evidence>
<organism evidence="7 8">
    <name type="scientific">Burkholderia contaminans</name>
    <dbReference type="NCBI Taxonomy" id="488447"/>
    <lineage>
        <taxon>Bacteria</taxon>
        <taxon>Pseudomonadati</taxon>
        <taxon>Pseudomonadota</taxon>
        <taxon>Betaproteobacteria</taxon>
        <taxon>Burkholderiales</taxon>
        <taxon>Burkholderiaceae</taxon>
        <taxon>Burkholderia</taxon>
        <taxon>Burkholderia cepacia complex</taxon>
    </lineage>
</organism>
<evidence type="ECO:0000256" key="1">
    <source>
        <dbReference type="ARBA" id="ARBA00001947"/>
    </source>
</evidence>
<dbReference type="InterPro" id="IPR053138">
    <property type="entry name" value="N-alpha-Ac-DABA_deacetylase"/>
</dbReference>
<feature type="region of interest" description="Disordered" evidence="5">
    <location>
        <begin position="1"/>
        <end position="52"/>
    </location>
</feature>
<keyword evidence="3" id="KW-0378">Hydrolase</keyword>
<dbReference type="PANTHER" id="PTHR37326">
    <property type="entry name" value="BLL3975 PROTEIN"/>
    <property type="match status" value="1"/>
</dbReference>
<feature type="compositionally biased region" description="Basic and acidic residues" evidence="5">
    <location>
        <begin position="29"/>
        <end position="43"/>
    </location>
</feature>
<protein>
    <submittedName>
        <fullName evidence="7">Succinylglutamate desuccinylase</fullName>
    </submittedName>
</protein>
<dbReference type="EMBL" id="PQVP01000003">
    <property type="protein sequence ID" value="POZ80971.1"/>
    <property type="molecule type" value="Genomic_DNA"/>
</dbReference>
<dbReference type="Gene3D" id="3.40.630.10">
    <property type="entry name" value="Zn peptidases"/>
    <property type="match status" value="1"/>
</dbReference>
<keyword evidence="2" id="KW-0479">Metal-binding</keyword>